<sequence>MLNTFNYLISKYYLNKNILLIFIFQLYYALGVPHFSIKSVSTRSVVIEMADALNVNRFDMRVLIFDLEKLREFRKSELTGARYNAQLFTFDGLTPGNWFAFRIEYRLVFALDKNGENKNKDSSSELKELATKQELIVRTKTENKDGENFGPNDKLDSSEEIADELVKFERIQLFPELHQLNVSVIPSIKQNDLISTLIVAELRCARGTVKPPALQVPNKGTVLSFDLKRIHPGMLNYWNALNHLKCVEFCVFPFIRVGHSTTALINTTLIEEKRKTNLKYIFRARELCELMPEERPKKEKTNLGEEQQRRQMEESKLLERHFRSSNNSQIIKIKLILLFIFCFLFQILYYKI</sequence>
<accession>A0A6V7V0A6</accession>
<feature type="transmembrane region" description="Helical" evidence="1">
    <location>
        <begin position="12"/>
        <end position="30"/>
    </location>
</feature>
<evidence type="ECO:0000313" key="2">
    <source>
        <dbReference type="EMBL" id="CAD2168344.1"/>
    </source>
</evidence>
<dbReference type="OrthoDB" id="5832220at2759"/>
<protein>
    <submittedName>
        <fullName evidence="2">Uncharacterized protein</fullName>
    </submittedName>
</protein>
<dbReference type="EMBL" id="CAJEWN010000139">
    <property type="protein sequence ID" value="CAD2168344.1"/>
    <property type="molecule type" value="Genomic_DNA"/>
</dbReference>
<feature type="transmembrane region" description="Helical" evidence="1">
    <location>
        <begin position="330"/>
        <end position="350"/>
    </location>
</feature>
<keyword evidence="1" id="KW-0472">Membrane</keyword>
<keyword evidence="1" id="KW-0812">Transmembrane</keyword>
<evidence type="ECO:0000256" key="1">
    <source>
        <dbReference type="SAM" id="Phobius"/>
    </source>
</evidence>
<reference evidence="2 3" key="1">
    <citation type="submission" date="2020-08" db="EMBL/GenBank/DDBJ databases">
        <authorList>
            <person name="Koutsovoulos G."/>
            <person name="Danchin GJ E."/>
        </authorList>
    </citation>
    <scope>NUCLEOTIDE SEQUENCE [LARGE SCALE GENOMIC DNA]</scope>
</reference>
<dbReference type="Proteomes" id="UP000580250">
    <property type="component" value="Unassembled WGS sequence"/>
</dbReference>
<proteinExistence type="predicted"/>
<evidence type="ECO:0000313" key="3">
    <source>
        <dbReference type="Proteomes" id="UP000580250"/>
    </source>
</evidence>
<organism evidence="2 3">
    <name type="scientific">Meloidogyne enterolobii</name>
    <name type="common">Root-knot nematode worm</name>
    <name type="synonym">Meloidogyne mayaguensis</name>
    <dbReference type="NCBI Taxonomy" id="390850"/>
    <lineage>
        <taxon>Eukaryota</taxon>
        <taxon>Metazoa</taxon>
        <taxon>Ecdysozoa</taxon>
        <taxon>Nematoda</taxon>
        <taxon>Chromadorea</taxon>
        <taxon>Rhabditida</taxon>
        <taxon>Tylenchina</taxon>
        <taxon>Tylenchomorpha</taxon>
        <taxon>Tylenchoidea</taxon>
        <taxon>Meloidogynidae</taxon>
        <taxon>Meloidogyninae</taxon>
        <taxon>Meloidogyne</taxon>
    </lineage>
</organism>
<comment type="caution">
    <text evidence="2">The sequence shown here is derived from an EMBL/GenBank/DDBJ whole genome shotgun (WGS) entry which is preliminary data.</text>
</comment>
<dbReference type="AlphaFoldDB" id="A0A6V7V0A6"/>
<keyword evidence="1" id="KW-1133">Transmembrane helix</keyword>
<name>A0A6V7V0A6_MELEN</name>
<gene>
    <name evidence="2" type="ORF">MENT_LOCUS19705</name>
</gene>